<protein>
    <submittedName>
        <fullName evidence="3">Thyroid transcription factor 1-associated protein 26 homolog</fullName>
    </submittedName>
</protein>
<keyword evidence="2" id="KW-1185">Reference proteome</keyword>
<dbReference type="Proteomes" id="UP000515152">
    <property type="component" value="Chromosome 16"/>
</dbReference>
<evidence type="ECO:0000313" key="2">
    <source>
        <dbReference type="Proteomes" id="UP000515152"/>
    </source>
</evidence>
<dbReference type="KEGG" id="char:105889645"/>
<accession>A0A6P3VG23</accession>
<dbReference type="PANTHER" id="PTHR15657">
    <property type="entry name" value="THYROID TRANSCRIPTION FACTOR 1-ASSOCIATED PROTEIN 26"/>
    <property type="match status" value="1"/>
</dbReference>
<sequence length="254" mass="29735">MASVHKDLNNRRENFRTGANHSSKVPRSAGKYKQKWVSEHKQQYGSLQEGMGFAFKRKEKVKHEYNKLLRIQRKRKGQETNLTDKYPEHLQHLYLAEEERERNEELKKRQSRTEGRIASMGIEEEEEEKDSHELCPDEVRITTAADPAVSSEQTDTVSTPSPSAPTQLPDSKKKKRKMTSYNRTKEDYVKQQEERERKKEAYQKSAAERVEAIQKYKEKKIATYQLLKKKTKKGQPNLNAQMELLLEKIQGGKK</sequence>
<feature type="compositionally biased region" description="Basic and acidic residues" evidence="1">
    <location>
        <begin position="93"/>
        <end position="115"/>
    </location>
</feature>
<gene>
    <name evidence="3" type="primary">ccdc59</name>
</gene>
<name>A0A6P3VG23_CLUHA</name>
<dbReference type="RefSeq" id="XP_012671001.2">
    <property type="nucleotide sequence ID" value="XM_012815547.3"/>
</dbReference>
<dbReference type="InterPro" id="IPR013730">
    <property type="entry name" value="Fyv7/TAP26"/>
</dbReference>
<dbReference type="GO" id="GO:0005634">
    <property type="term" value="C:nucleus"/>
    <property type="evidence" value="ECO:0007669"/>
    <property type="project" value="TreeGrafter"/>
</dbReference>
<dbReference type="AlphaFoldDB" id="A0A6P3VG23"/>
<feature type="compositionally biased region" description="Basic and acidic residues" evidence="1">
    <location>
        <begin position="129"/>
        <end position="140"/>
    </location>
</feature>
<dbReference type="PANTHER" id="PTHR15657:SF1">
    <property type="entry name" value="THYROID TRANSCRIPTION FACTOR 1-ASSOCIATED PROTEIN 26"/>
    <property type="match status" value="1"/>
</dbReference>
<proteinExistence type="predicted"/>
<reference evidence="3" key="1">
    <citation type="submission" date="2025-08" db="UniProtKB">
        <authorList>
            <consortium name="RefSeq"/>
        </authorList>
    </citation>
    <scope>IDENTIFICATION</scope>
</reference>
<dbReference type="Pfam" id="PF08524">
    <property type="entry name" value="rRNA_processing"/>
    <property type="match status" value="1"/>
</dbReference>
<dbReference type="CTD" id="29080"/>
<organism evidence="2 3">
    <name type="scientific">Clupea harengus</name>
    <name type="common">Atlantic herring</name>
    <dbReference type="NCBI Taxonomy" id="7950"/>
    <lineage>
        <taxon>Eukaryota</taxon>
        <taxon>Metazoa</taxon>
        <taxon>Chordata</taxon>
        <taxon>Craniata</taxon>
        <taxon>Vertebrata</taxon>
        <taxon>Euteleostomi</taxon>
        <taxon>Actinopterygii</taxon>
        <taxon>Neopterygii</taxon>
        <taxon>Teleostei</taxon>
        <taxon>Clupei</taxon>
        <taxon>Clupeiformes</taxon>
        <taxon>Clupeoidei</taxon>
        <taxon>Clupeidae</taxon>
        <taxon>Clupea</taxon>
    </lineage>
</organism>
<feature type="compositionally biased region" description="Polar residues" evidence="1">
    <location>
        <begin position="150"/>
        <end position="169"/>
    </location>
</feature>
<feature type="compositionally biased region" description="Basic and acidic residues" evidence="1">
    <location>
        <begin position="183"/>
        <end position="205"/>
    </location>
</feature>
<dbReference type="PRINTS" id="PR01854">
    <property type="entry name" value="BR22PROTEIN"/>
</dbReference>
<evidence type="ECO:0000256" key="1">
    <source>
        <dbReference type="SAM" id="MobiDB-lite"/>
    </source>
</evidence>
<evidence type="ECO:0000313" key="3">
    <source>
        <dbReference type="RefSeq" id="XP_012671001.2"/>
    </source>
</evidence>
<feature type="compositionally biased region" description="Basic and acidic residues" evidence="1">
    <location>
        <begin position="1"/>
        <end position="15"/>
    </location>
</feature>
<dbReference type="GeneID" id="105889645"/>
<dbReference type="OrthoDB" id="5377144at2759"/>
<feature type="region of interest" description="Disordered" evidence="1">
    <location>
        <begin position="93"/>
        <end position="205"/>
    </location>
</feature>
<feature type="region of interest" description="Disordered" evidence="1">
    <location>
        <begin position="1"/>
        <end position="37"/>
    </location>
</feature>